<keyword evidence="4" id="KW-1185">Reference proteome</keyword>
<dbReference type="InterPro" id="IPR037873">
    <property type="entry name" value="BamE-like"/>
</dbReference>
<keyword evidence="1 2" id="KW-0732">Signal</keyword>
<evidence type="ECO:0000313" key="3">
    <source>
        <dbReference type="EMBL" id="ABA87693.1"/>
    </source>
</evidence>
<protein>
    <recommendedName>
        <fullName evidence="5">Lipoprotein SmpA/OmlA domain-containing protein</fullName>
    </recommendedName>
</protein>
<dbReference type="Proteomes" id="UP000002534">
    <property type="component" value="Chromosome"/>
</dbReference>
<evidence type="ECO:0000256" key="2">
    <source>
        <dbReference type="SAM" id="SignalP"/>
    </source>
</evidence>
<dbReference type="PROSITE" id="PS51257">
    <property type="entry name" value="PROKAR_LIPOPROTEIN"/>
    <property type="match status" value="1"/>
</dbReference>
<evidence type="ECO:0000313" key="4">
    <source>
        <dbReference type="Proteomes" id="UP000002534"/>
    </source>
</evidence>
<dbReference type="OrthoDB" id="5422169at2"/>
<dbReference type="RefSeq" id="WP_011340115.1">
    <property type="nucleotide sequence ID" value="NC_007498.2"/>
</dbReference>
<dbReference type="EMBL" id="CP000142">
    <property type="protein sequence ID" value="ABA87693.1"/>
    <property type="molecule type" value="Genomic_DNA"/>
</dbReference>
<dbReference type="eggNOG" id="COG2913">
    <property type="taxonomic scope" value="Bacteria"/>
</dbReference>
<name>Q3A7F1_SYNC1</name>
<evidence type="ECO:0008006" key="5">
    <source>
        <dbReference type="Google" id="ProtNLM"/>
    </source>
</evidence>
<dbReference type="AlphaFoldDB" id="Q3A7F1"/>
<dbReference type="KEGG" id="pca:Pcar_0433"/>
<gene>
    <name evidence="3" type="ordered locus">Pcar_0433</name>
</gene>
<reference evidence="4" key="1">
    <citation type="submission" date="2005-10" db="EMBL/GenBank/DDBJ databases">
        <title>Complete sequence of Pelobacter carbinolicus DSM 2380.</title>
        <authorList>
            <person name="Copeland A."/>
            <person name="Lucas S."/>
            <person name="Lapidus A."/>
            <person name="Barry K."/>
            <person name="Detter J.C."/>
            <person name="Glavina T."/>
            <person name="Hammon N."/>
            <person name="Israni S."/>
            <person name="Pitluck S."/>
            <person name="Chertkov O."/>
            <person name="Schmutz J."/>
            <person name="Larimer F."/>
            <person name="Land M."/>
            <person name="Kyrpides N."/>
            <person name="Ivanova N."/>
            <person name="Richardson P."/>
        </authorList>
    </citation>
    <scope>NUCLEOTIDE SEQUENCE [LARGE SCALE GENOMIC DNA]</scope>
    <source>
        <strain evidence="4">DSM 2380 / NBRC 103641 / GraBd1</strain>
    </source>
</reference>
<dbReference type="Gene3D" id="3.30.1450.10">
    <property type="match status" value="1"/>
</dbReference>
<sequence>MRNHFILCLRKLLCIFLLATVVACHSPINQKNFAGIETGMAEAEVIALLGEPTETTSIDLGLFSGTAATWRHKDTVISVQFLNGKVQSKQLYRSGQPTPETR</sequence>
<feature type="chain" id="PRO_5004223679" description="Lipoprotein SmpA/OmlA domain-containing protein" evidence="2">
    <location>
        <begin position="20"/>
        <end position="102"/>
    </location>
</feature>
<reference evidence="3 4" key="2">
    <citation type="journal article" date="2012" name="BMC Genomics">
        <title>The genome of Pelobacter carbinolicus reveals surprising metabolic capabilities and physiological features.</title>
        <authorList>
            <person name="Aklujkar M."/>
            <person name="Haveman S.A."/>
            <person name="Didonato R.Jr."/>
            <person name="Chertkov O."/>
            <person name="Han C.S."/>
            <person name="Land M.L."/>
            <person name="Brown P."/>
            <person name="Lovley D.R."/>
        </authorList>
    </citation>
    <scope>NUCLEOTIDE SEQUENCE [LARGE SCALE GENOMIC DNA]</scope>
    <source>
        <strain evidence="4">DSM 2380 / NBRC 103641 / GraBd1</strain>
    </source>
</reference>
<dbReference type="STRING" id="338963.Pcar_0433"/>
<proteinExistence type="predicted"/>
<evidence type="ECO:0000256" key="1">
    <source>
        <dbReference type="ARBA" id="ARBA00022729"/>
    </source>
</evidence>
<organism evidence="3 4">
    <name type="scientific">Syntrophotalea carbinolica (strain DSM 2380 / NBRC 103641 / GraBd1)</name>
    <name type="common">Pelobacter carbinolicus</name>
    <dbReference type="NCBI Taxonomy" id="338963"/>
    <lineage>
        <taxon>Bacteria</taxon>
        <taxon>Pseudomonadati</taxon>
        <taxon>Thermodesulfobacteriota</taxon>
        <taxon>Desulfuromonadia</taxon>
        <taxon>Desulfuromonadales</taxon>
        <taxon>Syntrophotaleaceae</taxon>
        <taxon>Syntrophotalea</taxon>
    </lineage>
</organism>
<accession>Q3A7F1</accession>
<feature type="signal peptide" evidence="2">
    <location>
        <begin position="1"/>
        <end position="19"/>
    </location>
</feature>
<dbReference type="HOGENOM" id="CLU_179293_0_0_7"/>